<accession>A0ABQ1G6G3</accession>
<organism evidence="1 2">
    <name type="scientific">Paenibacillus physcomitrellae</name>
    <dbReference type="NCBI Taxonomy" id="1619311"/>
    <lineage>
        <taxon>Bacteria</taxon>
        <taxon>Bacillati</taxon>
        <taxon>Bacillota</taxon>
        <taxon>Bacilli</taxon>
        <taxon>Bacillales</taxon>
        <taxon>Paenibacillaceae</taxon>
        <taxon>Paenibacillus</taxon>
    </lineage>
</organism>
<dbReference type="EMBL" id="BMHF01000007">
    <property type="protein sequence ID" value="GGA37702.1"/>
    <property type="molecule type" value="Genomic_DNA"/>
</dbReference>
<name>A0ABQ1G6G3_9BACL</name>
<comment type="caution">
    <text evidence="1">The sequence shown here is derived from an EMBL/GenBank/DDBJ whole genome shotgun (WGS) entry which is preliminary data.</text>
</comment>
<evidence type="ECO:0008006" key="3">
    <source>
        <dbReference type="Google" id="ProtNLM"/>
    </source>
</evidence>
<dbReference type="RefSeq" id="WP_094095725.1">
    <property type="nucleotide sequence ID" value="NZ_BMHF01000007.1"/>
</dbReference>
<evidence type="ECO:0000313" key="1">
    <source>
        <dbReference type="EMBL" id="GGA37702.1"/>
    </source>
</evidence>
<sequence>MGSFSIELLKAAKTMKVQVEGIFSPEDGKASIEAYHRHIADIHVPDYVIDLDCSKLEVSAPESLPHLGHCFELYKNDGFKKIIFRISNNPILRMQLSSIARTTNLTNFEFIEMPAEPRRIESEYPSALNF</sequence>
<reference evidence="2" key="1">
    <citation type="journal article" date="2019" name="Int. J. Syst. Evol. Microbiol.">
        <title>The Global Catalogue of Microorganisms (GCM) 10K type strain sequencing project: providing services to taxonomists for standard genome sequencing and annotation.</title>
        <authorList>
            <consortium name="The Broad Institute Genomics Platform"/>
            <consortium name="The Broad Institute Genome Sequencing Center for Infectious Disease"/>
            <person name="Wu L."/>
            <person name="Ma J."/>
        </authorList>
    </citation>
    <scope>NUCLEOTIDE SEQUENCE [LARGE SCALE GENOMIC DNA]</scope>
    <source>
        <strain evidence="2">CGMCC 1.15044</strain>
    </source>
</reference>
<gene>
    <name evidence="1" type="ORF">GCM10010917_23600</name>
</gene>
<dbReference type="Proteomes" id="UP000609323">
    <property type="component" value="Unassembled WGS sequence"/>
</dbReference>
<evidence type="ECO:0000313" key="2">
    <source>
        <dbReference type="Proteomes" id="UP000609323"/>
    </source>
</evidence>
<keyword evidence="2" id="KW-1185">Reference proteome</keyword>
<protein>
    <recommendedName>
        <fullName evidence="3">STAS domain-containing protein</fullName>
    </recommendedName>
</protein>
<proteinExistence type="predicted"/>